<organism evidence="2 3">
    <name type="scientific">Flagellimonas ochracea</name>
    <dbReference type="NCBI Taxonomy" id="2696472"/>
    <lineage>
        <taxon>Bacteria</taxon>
        <taxon>Pseudomonadati</taxon>
        <taxon>Bacteroidota</taxon>
        <taxon>Flavobacteriia</taxon>
        <taxon>Flavobacteriales</taxon>
        <taxon>Flavobacteriaceae</taxon>
        <taxon>Flagellimonas</taxon>
    </lineage>
</organism>
<dbReference type="Pfam" id="PF14279">
    <property type="entry name" value="HNH_5"/>
    <property type="match status" value="1"/>
</dbReference>
<dbReference type="EMBL" id="JAAABI010000002">
    <property type="protein sequence ID" value="NAY91397.1"/>
    <property type="molecule type" value="Genomic_DNA"/>
</dbReference>
<evidence type="ECO:0000313" key="2">
    <source>
        <dbReference type="EMBL" id="NAY91397.1"/>
    </source>
</evidence>
<reference evidence="2" key="1">
    <citation type="submission" date="2020-01" db="EMBL/GenBank/DDBJ databases">
        <title>Muricauda ochracea sp. nov., isolated from a tidal flat of Garorim bay in Korea.</title>
        <authorList>
            <person name="Kim D."/>
            <person name="Yoo Y."/>
            <person name="Kim J.-J."/>
        </authorList>
    </citation>
    <scope>NUCLEOTIDE SEQUENCE</scope>
    <source>
        <strain evidence="2">JGD-17</strain>
    </source>
</reference>
<keyword evidence="3" id="KW-1185">Reference proteome</keyword>
<dbReference type="RefSeq" id="WP_166522823.1">
    <property type="nucleotide sequence ID" value="NZ_JAAABI010000002.1"/>
</dbReference>
<dbReference type="AlphaFoldDB" id="A0A964TAR1"/>
<gene>
    <name evidence="2" type="ORF">GTQ34_05645</name>
</gene>
<feature type="domain" description="HNH endonuclease 5" evidence="1">
    <location>
        <begin position="3"/>
        <end position="53"/>
    </location>
</feature>
<evidence type="ECO:0000259" key="1">
    <source>
        <dbReference type="Pfam" id="PF14279"/>
    </source>
</evidence>
<dbReference type="Proteomes" id="UP000667650">
    <property type="component" value="Unassembled WGS sequence"/>
</dbReference>
<sequence length="263" mass="30191">MKCIFCENINRAKSIEHIVPESFGNKNYTLEKGVVCDKCNNSFSNFEGKALTNSVFVMERCRFGIATKKGKPVKGKVNDLVVQADSDFKKNLITFKSVDPKNLKLIDPKTGAMALTVETFDKSESAVSKLLLTMGLESLYKSQKGLYNKYDFSELRDYIMNRNGIDWPFVDSQFTMPSFKSIPTFYDKHLLNKAHCKLQFREYNTNTLLFKFVYGGVEMMTNLLNRDLEWIAEQNFTKSNSALHPEHYRKKIKTVGNASYENP</sequence>
<name>A0A964TAR1_9FLAO</name>
<accession>A0A964TAR1</accession>
<evidence type="ECO:0000313" key="3">
    <source>
        <dbReference type="Proteomes" id="UP000667650"/>
    </source>
</evidence>
<comment type="caution">
    <text evidence="2">The sequence shown here is derived from an EMBL/GenBank/DDBJ whole genome shotgun (WGS) entry which is preliminary data.</text>
</comment>
<dbReference type="InterPro" id="IPR029471">
    <property type="entry name" value="HNH_5"/>
</dbReference>
<proteinExistence type="predicted"/>
<protein>
    <recommendedName>
        <fullName evidence="1">HNH endonuclease 5 domain-containing protein</fullName>
    </recommendedName>
</protein>